<dbReference type="AlphaFoldDB" id="A0A1B2HC09"/>
<evidence type="ECO:0000313" key="2">
    <source>
        <dbReference type="Proteomes" id="UP000093053"/>
    </source>
</evidence>
<dbReference type="Proteomes" id="UP000093053">
    <property type="component" value="Chromosome"/>
</dbReference>
<keyword evidence="2" id="KW-1185">Reference proteome</keyword>
<proteinExistence type="predicted"/>
<dbReference type="EMBL" id="CP016793">
    <property type="protein sequence ID" value="ANZ35239.1"/>
    <property type="molecule type" value="Genomic_DNA"/>
</dbReference>
<dbReference type="KEGG" id="led:BBK82_03275"/>
<evidence type="ECO:0000313" key="1">
    <source>
        <dbReference type="EMBL" id="ANZ35239.1"/>
    </source>
</evidence>
<dbReference type="STRING" id="1586287.BBK82_03275"/>
<reference evidence="1 2" key="1">
    <citation type="submission" date="2016-07" db="EMBL/GenBank/DDBJ databases">
        <title>Complete genome sequence of the Lentzea guizhouensis DHS C013.</title>
        <authorList>
            <person name="Cao C."/>
        </authorList>
    </citation>
    <scope>NUCLEOTIDE SEQUENCE [LARGE SCALE GENOMIC DNA]</scope>
    <source>
        <strain evidence="1 2">DHS C013</strain>
    </source>
</reference>
<gene>
    <name evidence="1" type="ORF">BBK82_03275</name>
</gene>
<name>A0A1B2HC09_9PSEU</name>
<organism evidence="1 2">
    <name type="scientific">Lentzea guizhouensis</name>
    <dbReference type="NCBI Taxonomy" id="1586287"/>
    <lineage>
        <taxon>Bacteria</taxon>
        <taxon>Bacillati</taxon>
        <taxon>Actinomycetota</taxon>
        <taxon>Actinomycetes</taxon>
        <taxon>Pseudonocardiales</taxon>
        <taxon>Pseudonocardiaceae</taxon>
        <taxon>Lentzea</taxon>
    </lineage>
</organism>
<sequence>MEVVAMIDHMTAGFHVVGCWATRKRVEAKCELIAEYFTDDYARRYTEAEVIARARRETFDKNLVMITTTGIRWTVLRPRKEGGADEIPLAEAGTIRLRDRTICSIAGDCIPQLLEEPR</sequence>
<accession>A0A1B2HC09</accession>
<protein>
    <submittedName>
        <fullName evidence="1">Uncharacterized protein</fullName>
    </submittedName>
</protein>